<comment type="catalytic activity">
    <reaction evidence="8">
        <text>(7R,8S)-7,8-diammoniononanoate + CO2 + ATP = (4R,5S)-dethiobiotin + ADP + phosphate + 3 H(+)</text>
        <dbReference type="Rhea" id="RHEA:15805"/>
        <dbReference type="ChEBI" id="CHEBI:15378"/>
        <dbReference type="ChEBI" id="CHEBI:16526"/>
        <dbReference type="ChEBI" id="CHEBI:30616"/>
        <dbReference type="ChEBI" id="CHEBI:43474"/>
        <dbReference type="ChEBI" id="CHEBI:149469"/>
        <dbReference type="ChEBI" id="CHEBI:149473"/>
        <dbReference type="ChEBI" id="CHEBI:456216"/>
        <dbReference type="EC" id="6.3.3.3"/>
    </reaction>
</comment>
<comment type="similarity">
    <text evidence="8">Belongs to the dethiobiotin synthetase family.</text>
</comment>
<keyword evidence="5 8" id="KW-0093">Biotin biosynthesis</keyword>
<comment type="cofactor">
    <cofactor evidence="8">
        <name>Mg(2+)</name>
        <dbReference type="ChEBI" id="CHEBI:18420"/>
    </cofactor>
</comment>
<evidence type="ECO:0000256" key="7">
    <source>
        <dbReference type="ARBA" id="ARBA00022842"/>
    </source>
</evidence>
<keyword evidence="6 8" id="KW-0067">ATP-binding</keyword>
<evidence type="ECO:0000256" key="8">
    <source>
        <dbReference type="HAMAP-Rule" id="MF_00336"/>
    </source>
</evidence>
<evidence type="ECO:0000256" key="5">
    <source>
        <dbReference type="ARBA" id="ARBA00022756"/>
    </source>
</evidence>
<feature type="active site" evidence="8">
    <location>
        <position position="37"/>
    </location>
</feature>
<dbReference type="OrthoDB" id="9802097at2"/>
<feature type="binding site" evidence="8">
    <location>
        <position position="114"/>
    </location>
    <ligand>
        <name>Mg(2+)</name>
        <dbReference type="ChEBI" id="CHEBI:18420"/>
    </ligand>
</feature>
<evidence type="ECO:0000256" key="2">
    <source>
        <dbReference type="ARBA" id="ARBA00022598"/>
    </source>
</evidence>
<dbReference type="GO" id="GO:0042803">
    <property type="term" value="F:protein homodimerization activity"/>
    <property type="evidence" value="ECO:0007669"/>
    <property type="project" value="UniProtKB-ARBA"/>
</dbReference>
<dbReference type="HAMAP" id="MF_00336">
    <property type="entry name" value="BioD"/>
    <property type="match status" value="1"/>
</dbReference>
<feature type="binding site" evidence="8">
    <location>
        <position position="54"/>
    </location>
    <ligand>
        <name>Mg(2+)</name>
        <dbReference type="ChEBI" id="CHEBI:18420"/>
    </ligand>
</feature>
<dbReference type="GO" id="GO:0004141">
    <property type="term" value="F:dethiobiotin synthase activity"/>
    <property type="evidence" value="ECO:0007669"/>
    <property type="project" value="UniProtKB-UniRule"/>
</dbReference>
<keyword evidence="4 8" id="KW-0547">Nucleotide-binding</keyword>
<dbReference type="UniPathway" id="UPA00078">
    <property type="reaction ID" value="UER00161"/>
</dbReference>
<dbReference type="RefSeq" id="WP_058501919.1">
    <property type="nucleotide sequence ID" value="NZ_CAAAJA010000026.1"/>
</dbReference>
<evidence type="ECO:0000256" key="4">
    <source>
        <dbReference type="ARBA" id="ARBA00022741"/>
    </source>
</evidence>
<keyword evidence="3 8" id="KW-0479">Metal-binding</keyword>
<comment type="pathway">
    <text evidence="8">Cofactor biosynthesis; biotin biosynthesis; biotin from 7,8-diaminononanoate: step 1/2.</text>
</comment>
<keyword evidence="7 8" id="KW-0460">Magnesium</keyword>
<dbReference type="InterPro" id="IPR027417">
    <property type="entry name" value="P-loop_NTPase"/>
</dbReference>
<dbReference type="InterPro" id="IPR004472">
    <property type="entry name" value="DTB_synth_BioD"/>
</dbReference>
<dbReference type="PATRIC" id="fig|454.4.peg.1707"/>
<protein>
    <recommendedName>
        <fullName evidence="8">ATP-dependent dethiobiotin synthetase BioD</fullName>
        <ecNumber evidence="8">6.3.3.3</ecNumber>
    </recommendedName>
    <alternativeName>
        <fullName evidence="8">DTB synthetase</fullName>
        <shortName evidence="8">DTBS</shortName>
    </alternativeName>
    <alternativeName>
        <fullName evidence="8">Dethiobiotin synthase</fullName>
    </alternativeName>
</protein>
<evidence type="ECO:0000256" key="1">
    <source>
        <dbReference type="ARBA" id="ARBA00022490"/>
    </source>
</evidence>
<organism evidence="9 11">
    <name type="scientific">Legionella israelensis</name>
    <dbReference type="NCBI Taxonomy" id="454"/>
    <lineage>
        <taxon>Bacteria</taxon>
        <taxon>Pseudomonadati</taxon>
        <taxon>Pseudomonadota</taxon>
        <taxon>Gammaproteobacteria</taxon>
        <taxon>Legionellales</taxon>
        <taxon>Legionellaceae</taxon>
        <taxon>Legionella</taxon>
    </lineage>
</organism>
<dbReference type="EMBL" id="LNYH01000093">
    <property type="protein sequence ID" value="KTD21457.1"/>
    <property type="molecule type" value="Genomic_DNA"/>
</dbReference>
<feature type="binding site" evidence="8">
    <location>
        <position position="16"/>
    </location>
    <ligand>
        <name>Mg(2+)</name>
        <dbReference type="ChEBI" id="CHEBI:18420"/>
    </ligand>
</feature>
<dbReference type="PANTHER" id="PTHR43210">
    <property type="entry name" value="DETHIOBIOTIN SYNTHETASE"/>
    <property type="match status" value="1"/>
</dbReference>
<dbReference type="GO" id="GO:0009102">
    <property type="term" value="P:biotin biosynthetic process"/>
    <property type="evidence" value="ECO:0007669"/>
    <property type="project" value="UniProtKB-UniRule"/>
</dbReference>
<dbReference type="EMBL" id="CP038254">
    <property type="protein sequence ID" value="QBR84193.1"/>
    <property type="molecule type" value="Genomic_DNA"/>
</dbReference>
<feature type="binding site" evidence="8">
    <location>
        <begin position="12"/>
        <end position="17"/>
    </location>
    <ligand>
        <name>ATP</name>
        <dbReference type="ChEBI" id="CHEBI:30616"/>
    </ligand>
</feature>
<keyword evidence="1 8" id="KW-0963">Cytoplasm</keyword>
<dbReference type="FunFam" id="3.40.50.300:FF:000292">
    <property type="entry name" value="ATP-dependent dethiobiotin synthetase BioD"/>
    <property type="match status" value="1"/>
</dbReference>
<evidence type="ECO:0000256" key="3">
    <source>
        <dbReference type="ARBA" id="ARBA00022723"/>
    </source>
</evidence>
<accession>A0A0W0VMV8</accession>
<feature type="binding site" evidence="8">
    <location>
        <begin position="114"/>
        <end position="117"/>
    </location>
    <ligand>
        <name>ATP</name>
        <dbReference type="ChEBI" id="CHEBI:30616"/>
    </ligand>
</feature>
<evidence type="ECO:0000256" key="6">
    <source>
        <dbReference type="ARBA" id="ARBA00022840"/>
    </source>
</evidence>
<evidence type="ECO:0000313" key="11">
    <source>
        <dbReference type="Proteomes" id="UP000054761"/>
    </source>
</evidence>
<feature type="binding site" evidence="8">
    <location>
        <position position="41"/>
    </location>
    <ligand>
        <name>substrate</name>
    </ligand>
</feature>
<evidence type="ECO:0000313" key="12">
    <source>
        <dbReference type="Proteomes" id="UP000295517"/>
    </source>
</evidence>
<comment type="subcellular location">
    <subcellularLocation>
        <location evidence="8">Cytoplasm</location>
    </subcellularLocation>
</comment>
<evidence type="ECO:0000313" key="9">
    <source>
        <dbReference type="EMBL" id="KTD21457.1"/>
    </source>
</evidence>
<reference evidence="9 11" key="1">
    <citation type="submission" date="2015-11" db="EMBL/GenBank/DDBJ databases">
        <title>Genomic analysis of 38 Legionella species identifies large and diverse effector repertoires.</title>
        <authorList>
            <person name="Burstein D."/>
            <person name="Amaro F."/>
            <person name="Zusman T."/>
            <person name="Lifshitz Z."/>
            <person name="Cohen O."/>
            <person name="Gilbert J.A."/>
            <person name="Pupko T."/>
            <person name="Shuman H.A."/>
            <person name="Segal G."/>
        </authorList>
    </citation>
    <scope>NUCLEOTIDE SEQUENCE [LARGE SCALE GENOMIC DNA]</scope>
    <source>
        <strain evidence="9 11">Bercovier 4</strain>
    </source>
</reference>
<dbReference type="AlphaFoldDB" id="A0A0W0VMV8"/>
<keyword evidence="2 8" id="KW-0436">Ligase</keyword>
<dbReference type="Pfam" id="PF13500">
    <property type="entry name" value="AAA_26"/>
    <property type="match status" value="1"/>
</dbReference>
<evidence type="ECO:0000313" key="10">
    <source>
        <dbReference type="EMBL" id="QBR84193.1"/>
    </source>
</evidence>
<comment type="subunit">
    <text evidence="8">Homodimer.</text>
</comment>
<gene>
    <name evidence="8 9" type="primary">bioD</name>
    <name evidence="10" type="ORF">E3983_07360</name>
    <name evidence="9" type="ORF">Lisr_1566</name>
</gene>
<dbReference type="GO" id="GO:0000287">
    <property type="term" value="F:magnesium ion binding"/>
    <property type="evidence" value="ECO:0007669"/>
    <property type="project" value="UniProtKB-UniRule"/>
</dbReference>
<feature type="binding site" evidence="8">
    <location>
        <position position="54"/>
    </location>
    <ligand>
        <name>ATP</name>
        <dbReference type="ChEBI" id="CHEBI:30616"/>
    </ligand>
</feature>
<dbReference type="CDD" id="cd03109">
    <property type="entry name" value="DTBS"/>
    <property type="match status" value="1"/>
</dbReference>
<comment type="caution">
    <text evidence="8">Lacks conserved residue(s) required for the propagation of feature annotation.</text>
</comment>
<dbReference type="GO" id="GO:0005524">
    <property type="term" value="F:ATP binding"/>
    <property type="evidence" value="ECO:0007669"/>
    <property type="project" value="UniProtKB-UniRule"/>
</dbReference>
<dbReference type="STRING" id="454.Lisr_1566"/>
<dbReference type="GO" id="GO:0005829">
    <property type="term" value="C:cytosol"/>
    <property type="evidence" value="ECO:0007669"/>
    <property type="project" value="TreeGrafter"/>
</dbReference>
<sequence>MKRYFITGTDTDCGKTYATCELLKYLALKSFKVEAIKPVASGCVSYEGKLVSPDSLAIREYSQLHLEQINPWAYEMPVSPHIAASAVGDTLSVNAIVDYCFNSCWNYLDYLLIEGAGGVLVPLNEHQTWLDMLKLSQLPVILVVGIQLGCINHALLTESVLMNHHIPCAGWIANYAGNSLNLTASEQTIETLLNHLKMPYLGFIPYKSEMIIVNPAIL</sequence>
<proteinExistence type="inferred from homology"/>
<dbReference type="NCBIfam" id="TIGR00347">
    <property type="entry name" value="bioD"/>
    <property type="match status" value="1"/>
</dbReference>
<dbReference type="PANTHER" id="PTHR43210:SF5">
    <property type="entry name" value="DETHIOBIOTIN SYNTHETASE"/>
    <property type="match status" value="1"/>
</dbReference>
<dbReference type="Proteomes" id="UP000295517">
    <property type="component" value="Chromosome"/>
</dbReference>
<dbReference type="PIRSF" id="PIRSF006755">
    <property type="entry name" value="DTB_synth"/>
    <property type="match status" value="1"/>
</dbReference>
<dbReference type="SUPFAM" id="SSF52540">
    <property type="entry name" value="P-loop containing nucleoside triphosphate hydrolases"/>
    <property type="match status" value="1"/>
</dbReference>
<dbReference type="Gene3D" id="3.40.50.300">
    <property type="entry name" value="P-loop containing nucleotide triphosphate hydrolases"/>
    <property type="match status" value="1"/>
</dbReference>
<reference evidence="10 12" key="2">
    <citation type="submission" date="2019-03" db="EMBL/GenBank/DDBJ databases">
        <title>Diverse conjugative elements silence natural transformation in Legionella species.</title>
        <authorList>
            <person name="Durieux I."/>
            <person name="Ginevra C."/>
            <person name="Attaiech L."/>
            <person name="Picq K."/>
            <person name="Juan P.A."/>
            <person name="Jarraud S."/>
            <person name="Charpentier X."/>
        </authorList>
    </citation>
    <scope>NUCLEOTIDE SEQUENCE [LARGE SCALE GENOMIC DNA]</scope>
    <source>
        <strain evidence="10 12">HL-0427-4011</strain>
    </source>
</reference>
<comment type="function">
    <text evidence="8">Catalyzes a mechanistically unusual reaction, the ATP-dependent insertion of CO2 between the N7 and N8 nitrogen atoms of 7,8-diaminopelargonic acid (DAPA, also called 7,8-diammoniononanoate) to form a ureido ring.</text>
</comment>
<dbReference type="EC" id="6.3.3.3" evidence="8"/>
<name>A0A0W0VMV8_9GAMM</name>
<keyword evidence="11" id="KW-1185">Reference proteome</keyword>
<dbReference type="Proteomes" id="UP000054761">
    <property type="component" value="Unassembled WGS sequence"/>
</dbReference>